<dbReference type="PANTHER" id="PTHR38742:SF5">
    <property type="entry name" value="SECRETED PROTEIN A"/>
    <property type="match status" value="1"/>
</dbReference>
<evidence type="ECO:0000313" key="2">
    <source>
        <dbReference type="EMBL" id="KAK5581233.1"/>
    </source>
</evidence>
<evidence type="ECO:0000256" key="1">
    <source>
        <dbReference type="SAM" id="SignalP"/>
    </source>
</evidence>
<dbReference type="Proteomes" id="UP001344447">
    <property type="component" value="Unassembled WGS sequence"/>
</dbReference>
<comment type="caution">
    <text evidence="2">The sequence shown here is derived from an EMBL/GenBank/DDBJ whole genome shotgun (WGS) entry which is preliminary data.</text>
</comment>
<dbReference type="EMBL" id="JAVFKY010000002">
    <property type="protein sequence ID" value="KAK5581233.1"/>
    <property type="molecule type" value="Genomic_DNA"/>
</dbReference>
<keyword evidence="1" id="KW-0732">Signal</keyword>
<gene>
    <name evidence="2" type="ORF">RB653_001264</name>
</gene>
<protein>
    <submittedName>
        <fullName evidence="2">Uncharacterized protein</fullName>
    </submittedName>
</protein>
<feature type="chain" id="PRO_5043008848" evidence="1">
    <location>
        <begin position="23"/>
        <end position="234"/>
    </location>
</feature>
<sequence length="234" mass="26840">MKTHYLFFILIYIIFLVSVAYCEKIDKYINNSDVGPKNDTSILDDFLDIQHNKKLFPKITHQDIENIRQIRRMNIHSIVKSMSSLNIQDLGLGIIAGLEKSVNPNPSECIDSLRTAIDNTNQVFFDITHFFGITIQEFLTLIQIFPTIAKDDIRLYNVCGADIIVRKIGKFAHLIRTEGIQAFLEYSKNALYSNPFYLIPVTRGLLESLVTRNYQMLGVHIGEYMGIIFNGEDL</sequence>
<feature type="signal peptide" evidence="1">
    <location>
        <begin position="1"/>
        <end position="22"/>
    </location>
</feature>
<reference evidence="2 3" key="1">
    <citation type="submission" date="2023-11" db="EMBL/GenBank/DDBJ databases">
        <title>Dfirmibasis_genome.</title>
        <authorList>
            <person name="Edelbroek B."/>
            <person name="Kjellin J."/>
            <person name="Jerlstrom-Hultqvist J."/>
            <person name="Soderbom F."/>
        </authorList>
    </citation>
    <scope>NUCLEOTIDE SEQUENCE [LARGE SCALE GENOMIC DNA]</scope>
    <source>
        <strain evidence="2 3">TNS-C-14</strain>
    </source>
</reference>
<name>A0AAN7U735_9MYCE</name>
<dbReference type="AlphaFoldDB" id="A0AAN7U735"/>
<evidence type="ECO:0000313" key="3">
    <source>
        <dbReference type="Proteomes" id="UP001344447"/>
    </source>
</evidence>
<keyword evidence="3" id="KW-1185">Reference proteome</keyword>
<dbReference type="PANTHER" id="PTHR38742">
    <property type="entry name" value="PROTEIN GP17"/>
    <property type="match status" value="1"/>
</dbReference>
<accession>A0AAN7U735</accession>
<organism evidence="2 3">
    <name type="scientific">Dictyostelium firmibasis</name>
    <dbReference type="NCBI Taxonomy" id="79012"/>
    <lineage>
        <taxon>Eukaryota</taxon>
        <taxon>Amoebozoa</taxon>
        <taxon>Evosea</taxon>
        <taxon>Eumycetozoa</taxon>
        <taxon>Dictyostelia</taxon>
        <taxon>Dictyosteliales</taxon>
        <taxon>Dictyosteliaceae</taxon>
        <taxon>Dictyostelium</taxon>
    </lineage>
</organism>
<proteinExistence type="predicted"/>